<accession>A0A163AEF9</accession>
<reference evidence="2 3" key="1">
    <citation type="submission" date="2016-01" db="EMBL/GenBank/DDBJ databases">
        <title>The draft genome sequence of Aquimarina sp. RZW4-3-2.</title>
        <authorList>
            <person name="Wang Y."/>
        </authorList>
    </citation>
    <scope>NUCLEOTIDE SEQUENCE [LARGE SCALE GENOMIC DNA]</scope>
    <source>
        <strain evidence="2 3">RZW4-3-2</strain>
    </source>
</reference>
<proteinExistence type="predicted"/>
<dbReference type="Proteomes" id="UP000076715">
    <property type="component" value="Unassembled WGS sequence"/>
</dbReference>
<evidence type="ECO:0000259" key="1">
    <source>
        <dbReference type="Pfam" id="PF07993"/>
    </source>
</evidence>
<dbReference type="RefSeq" id="WP_066314050.1">
    <property type="nucleotide sequence ID" value="NZ_LQRT01000013.1"/>
</dbReference>
<protein>
    <recommendedName>
        <fullName evidence="1">Thioester reductase (TE) domain-containing protein</fullName>
    </recommendedName>
</protein>
<organism evidence="2 3">
    <name type="scientific">Aquimarina aggregata</name>
    <dbReference type="NCBI Taxonomy" id="1642818"/>
    <lineage>
        <taxon>Bacteria</taxon>
        <taxon>Pseudomonadati</taxon>
        <taxon>Bacteroidota</taxon>
        <taxon>Flavobacteriia</taxon>
        <taxon>Flavobacteriales</taxon>
        <taxon>Flavobacteriaceae</taxon>
        <taxon>Aquimarina</taxon>
    </lineage>
</organism>
<name>A0A163AEF9_9FLAO</name>
<keyword evidence="3" id="KW-1185">Reference proteome</keyword>
<evidence type="ECO:0000313" key="3">
    <source>
        <dbReference type="Proteomes" id="UP000076715"/>
    </source>
</evidence>
<sequence>MSNINTILVTGVTGNIGSHVLFELLFDLYSKKEEARIYVLIRKQRHISAQERLLNEVFSKQLIPEKIVPFYKEYIDKYVEVIEGEIHNFILPEKAGNTITVYHLAASVNLSNTEKAKHEIAHVNYHHTQAFFDTIKCRTKKLVFVSTAFSRGEIEGAIEEDYHSATTYNFRNFYEAYKMKIEKLVLQIAKENNFSCTIARPSIVSGRLIDFPKFVSSRYIVFYAVGEFFNKIKKSHSNIGTIRLALNIEGGLNIVPVDYVAKGIIRAADIKEEQLNITLTQNVPTQYIATSILKKCGINIELVPEEPEDKSTIEKLFYKTIGSQLLKYSMSKNHYFESKLIRKLLSNIEEPNMKEHFQEIYDFAHNINFNNANIKLEANL</sequence>
<gene>
    <name evidence="2" type="ORF">AWE51_05895</name>
</gene>
<dbReference type="InterPro" id="IPR036291">
    <property type="entry name" value="NAD(P)-bd_dom_sf"/>
</dbReference>
<dbReference type="InterPro" id="IPR050177">
    <property type="entry name" value="Lipid_A_modif_metabolic_enz"/>
</dbReference>
<dbReference type="AlphaFoldDB" id="A0A163AEF9"/>
<dbReference type="STRING" id="1642818.AWE51_05895"/>
<dbReference type="InterPro" id="IPR013120">
    <property type="entry name" value="FAR_NAD-bd"/>
</dbReference>
<dbReference type="OrthoDB" id="9807212at2"/>
<dbReference type="PANTHER" id="PTHR43245">
    <property type="entry name" value="BIFUNCTIONAL POLYMYXIN RESISTANCE PROTEIN ARNA"/>
    <property type="match status" value="1"/>
</dbReference>
<dbReference type="EMBL" id="LQRT01000013">
    <property type="protein sequence ID" value="KZS40482.1"/>
    <property type="molecule type" value="Genomic_DNA"/>
</dbReference>
<dbReference type="Gene3D" id="3.40.50.720">
    <property type="entry name" value="NAD(P)-binding Rossmann-like Domain"/>
    <property type="match status" value="1"/>
</dbReference>
<dbReference type="Pfam" id="PF07993">
    <property type="entry name" value="NAD_binding_4"/>
    <property type="match status" value="1"/>
</dbReference>
<dbReference type="SUPFAM" id="SSF51735">
    <property type="entry name" value="NAD(P)-binding Rossmann-fold domains"/>
    <property type="match status" value="1"/>
</dbReference>
<comment type="caution">
    <text evidence="2">The sequence shown here is derived from an EMBL/GenBank/DDBJ whole genome shotgun (WGS) entry which is preliminary data.</text>
</comment>
<feature type="domain" description="Thioester reductase (TE)" evidence="1">
    <location>
        <begin position="9"/>
        <end position="264"/>
    </location>
</feature>
<evidence type="ECO:0000313" key="2">
    <source>
        <dbReference type="EMBL" id="KZS40482.1"/>
    </source>
</evidence>